<accession>A0A8S4BX70</accession>
<proteinExistence type="predicted"/>
<protein>
    <submittedName>
        <fullName evidence="1">Uncharacterized protein</fullName>
    </submittedName>
</protein>
<dbReference type="Proteomes" id="UP000837675">
    <property type="component" value="Unassembled WGS sequence"/>
</dbReference>
<comment type="caution">
    <text evidence="1">The sequence shown here is derived from an EMBL/GenBank/DDBJ whole genome shotgun (WGS) entry which is preliminary data.</text>
</comment>
<reference evidence="1" key="1">
    <citation type="submission" date="2021-06" db="EMBL/GenBank/DDBJ databases">
        <authorList>
            <person name="Nardi T."/>
            <person name="Nardi T."/>
        </authorList>
    </citation>
    <scope>NUCLEOTIDE SEQUENCE</scope>
</reference>
<dbReference type="EMBL" id="CAJVAF010000341">
    <property type="protein sequence ID" value="CAG7599152.1"/>
    <property type="molecule type" value="Genomic_DNA"/>
</dbReference>
<keyword evidence="2" id="KW-1185">Reference proteome</keyword>
<name>A0A8S4BX70_9ACAR</name>
<gene>
    <name evidence="1" type="ORF">MHYMCMPASI_01072</name>
</gene>
<sequence>MVYVVYEIGDVGVSSVASADVNDGWPGRDVIIGSPIGSDYL</sequence>
<dbReference type="AlphaFoldDB" id="A0A8S4BX70"/>
<evidence type="ECO:0000313" key="1">
    <source>
        <dbReference type="EMBL" id="CAG7599152.1"/>
    </source>
</evidence>
<evidence type="ECO:0000313" key="2">
    <source>
        <dbReference type="Proteomes" id="UP000837675"/>
    </source>
</evidence>
<organism evidence="1 2">
    <name type="scientific">Hyalomma marginatum</name>
    <dbReference type="NCBI Taxonomy" id="34627"/>
    <lineage>
        <taxon>Eukaryota</taxon>
        <taxon>Metazoa</taxon>
        <taxon>Ecdysozoa</taxon>
        <taxon>Arthropoda</taxon>
        <taxon>Chelicerata</taxon>
        <taxon>Arachnida</taxon>
        <taxon>Acari</taxon>
        <taxon>Parasitiformes</taxon>
        <taxon>Ixodida</taxon>
        <taxon>Ixodoidea</taxon>
        <taxon>Ixodidae</taxon>
        <taxon>Hyalomminae</taxon>
        <taxon>Hyalomma</taxon>
    </lineage>
</organism>